<dbReference type="EMBL" id="JACDXP010000013">
    <property type="protein sequence ID" value="KAF6516188.1"/>
    <property type="molecule type" value="Genomic_DNA"/>
</dbReference>
<evidence type="ECO:0000313" key="2">
    <source>
        <dbReference type="Proteomes" id="UP000593570"/>
    </source>
</evidence>
<comment type="caution">
    <text evidence="1">The sequence shown here is derived from an EMBL/GenBank/DDBJ whole genome shotgun (WGS) entry which is preliminary data.</text>
</comment>
<gene>
    <name evidence="1" type="ORF">HZS61_004929</name>
</gene>
<organism evidence="1 2">
    <name type="scientific">Fusarium oxysporum f. sp. conglutinans</name>
    <dbReference type="NCBI Taxonomy" id="100902"/>
    <lineage>
        <taxon>Eukaryota</taxon>
        <taxon>Fungi</taxon>
        <taxon>Dikarya</taxon>
        <taxon>Ascomycota</taxon>
        <taxon>Pezizomycotina</taxon>
        <taxon>Sordariomycetes</taxon>
        <taxon>Hypocreomycetidae</taxon>
        <taxon>Hypocreales</taxon>
        <taxon>Nectriaceae</taxon>
        <taxon>Fusarium</taxon>
        <taxon>Fusarium oxysporum species complex</taxon>
    </lineage>
</organism>
<reference evidence="1 2" key="1">
    <citation type="journal article" date="2020" name="bioRxiv">
        <title>A chromosome-scale genome assembly for the Fusarium oxysporum strain Fo5176 to establish a model Arabidopsis-fungal pathosystem.</title>
        <authorList>
            <person name="Fokkens L."/>
            <person name="Guo L."/>
            <person name="Dora S."/>
            <person name="Wang B."/>
            <person name="Ye K."/>
            <person name="Sanchez-Rodriguez C."/>
            <person name="Croll D."/>
        </authorList>
    </citation>
    <scope>NUCLEOTIDE SEQUENCE [LARGE SCALE GENOMIC DNA]</scope>
    <source>
        <strain evidence="1 2">Fo5176</strain>
    </source>
</reference>
<dbReference type="AlphaFoldDB" id="A0A8H6GDT4"/>
<evidence type="ECO:0000313" key="1">
    <source>
        <dbReference type="EMBL" id="KAF6516188.1"/>
    </source>
</evidence>
<dbReference type="Proteomes" id="UP000593570">
    <property type="component" value="Unassembled WGS sequence"/>
</dbReference>
<name>A0A8H6GDT4_FUSOX</name>
<sequence>MPDSHRHRLRIIDNQYQAPSPLYTYHEALFSAVSKYVNGAFDNQIWSTETFSHQIAHDFLRWTYDDPPSIFKVFGYLMCATVCSQMQMHREAQLLLQTGFRELPGCINDQSPATLLVFIVLLKFFNDRMPTERERFLHYCSSIVEEAHPFGDILFRIHDAEHRGANIDSYASANLLHDVATIFYNKLRGRLGSDKMGYAILQPLHQTRTKEDFEILTWNDPGIIQREDTNFFSSSANIERYIALATEKFGYRELLQIEKMLRLQRSLTETSEIREMIDKHLASLQQPIQRIGFRDYYKDMTRFKEHWKQMTTGWEMTQVTQGPNHIMDMLHGMKRFKDFKDQDEVSSIKKHLYTVFLGLAEDLGEQENYEMAQDGILHSAWREI</sequence>
<proteinExistence type="predicted"/>
<protein>
    <submittedName>
        <fullName evidence="1">Uncharacterized protein</fullName>
    </submittedName>
</protein>
<accession>A0A8H6GDT4</accession>